<proteinExistence type="predicted"/>
<reference evidence="3 4" key="1">
    <citation type="journal article" date="2024" name="BMC Genomics">
        <title>De novo assembly and annotation of Popillia japonica's genome with initial clues to its potential as an invasive pest.</title>
        <authorList>
            <person name="Cucini C."/>
            <person name="Boschi S."/>
            <person name="Funari R."/>
            <person name="Cardaioli E."/>
            <person name="Iannotti N."/>
            <person name="Marturano G."/>
            <person name="Paoli F."/>
            <person name="Bruttini M."/>
            <person name="Carapelli A."/>
            <person name="Frati F."/>
            <person name="Nardi F."/>
        </authorList>
    </citation>
    <scope>NUCLEOTIDE SEQUENCE [LARGE SCALE GENOMIC DNA]</scope>
    <source>
        <strain evidence="3">DMR45628</strain>
    </source>
</reference>
<feature type="region of interest" description="Disordered" evidence="1">
    <location>
        <begin position="898"/>
        <end position="929"/>
    </location>
</feature>
<feature type="compositionally biased region" description="Basic and acidic residues" evidence="1">
    <location>
        <begin position="134"/>
        <end position="143"/>
    </location>
</feature>
<dbReference type="Proteomes" id="UP001458880">
    <property type="component" value="Unassembled WGS sequence"/>
</dbReference>
<dbReference type="AlphaFoldDB" id="A0AAW1LWB1"/>
<sequence length="1109" mass="122130">MSWTLSAISDIVTVTDLLLCVHDAAGIEENVADSGEESEDEWNYYKGDSAESEKVSSSKADQEVAELTRTVEEDEDAAMSQLNPNAAEFVPISSPTRNVASPACRALLNDEVIAQSPRRATPSDIDISLPNPLDFEKEVKNRPSEVYSNGQDENAQKQLSTQEVMENLLNGRNIEDIEFHPGTPHKTPAANAEEFHFGPNATPFSTPAKFLDQSEAALSTKAVYGDESSLLEGKTLGLEGSFTTEEDVTNLNPFKTDEDVSDFQPQITKLTDPMSMSYYQDENEANPFDLNKVQLLPEDEEIADKQENNGSEIKDADLDFLEKRPIPKDEAVVTDLDRSSEIDDVGLLCGVSKLPQTPEPVLSREEGSGDTPTSDLPSAKSPILIEASQAPLPITPEPNSEEQEVISKTPDVVSPLPQENLALDTHESSSPISPTPLNAQLLKPEDDFGFDDVSEEHKIISSALSPEPTDELSELTKSPEPLDDELIQQTLDTLARPDSKSPAILTPEPTEELLCQTKSPEPIALSKSPVPTLESETIQLKQEVEEFFPICQKSVEETRESVKTEFFPIFSKPTTDLTVIDDSVLKAVSPDLIKDEPVEISKSPIPVSDELEIQAKSPIPTLDEPTESYSISPLTQVETEFVSQSPIPLTENIQTIDSLLEDIAKFDVEEKLKSPEPADELLVEPTSEPIIKPANTLEFISSNLQNLQFESFEPQQEVPLLEPELQSDVPLLEPETKVHPLESEAQPEVRPLEPEPQPEVQPLEPEPQPEVKQLEPEPQPEIEPVEPEPQPEVQPVELEPQPNVEPIEPEPQPKVQLSETEIAVCDKQSVAFEVNDLLSMPPKPELFKDGADINKMPEQINLSDPVNINDQIEQTEQLLTDEIQNILEAAKSAELAECEAKSPETIEESLDSEKRDLDSPMEDITSSVKDDNSLTPEIIEEAKDISTEKETIKDNFVPINEPRLVETEAIIEKENTCQVSSTPNTTLGEQTETESISTTEIHSILERSCIPDVTSPLSPSEQSLQHVLDAHLNEPLGLPTEEIIKTDLIAPEYPQETVITPSEELPTPTIEEKEAPAALREVAPEAEKETNDNVIIAAGVGKESYKSAC</sequence>
<keyword evidence="4" id="KW-1185">Reference proteome</keyword>
<feature type="region of interest" description="Disordered" evidence="1">
    <location>
        <begin position="715"/>
        <end position="814"/>
    </location>
</feature>
<comment type="caution">
    <text evidence="3">The sequence shown here is derived from an EMBL/GenBank/DDBJ whole genome shotgun (WGS) entry which is preliminary data.</text>
</comment>
<feature type="region of interest" description="Disordered" evidence="1">
    <location>
        <begin position="115"/>
        <end position="159"/>
    </location>
</feature>
<feature type="compositionally biased region" description="Polar residues" evidence="1">
    <location>
        <begin position="146"/>
        <end position="159"/>
    </location>
</feature>
<accession>A0AAW1LWB1</accession>
<evidence type="ECO:0000256" key="2">
    <source>
        <dbReference type="SAM" id="SignalP"/>
    </source>
</evidence>
<protein>
    <submittedName>
        <fullName evidence="3">Ataxin-2 C-terminal region</fullName>
    </submittedName>
</protein>
<dbReference type="EMBL" id="JASPKY010000083">
    <property type="protein sequence ID" value="KAK9738731.1"/>
    <property type="molecule type" value="Genomic_DNA"/>
</dbReference>
<evidence type="ECO:0000313" key="4">
    <source>
        <dbReference type="Proteomes" id="UP001458880"/>
    </source>
</evidence>
<name>A0AAW1LWB1_POPJA</name>
<feature type="region of interest" description="Disordered" evidence="1">
    <location>
        <begin position="350"/>
        <end position="483"/>
    </location>
</feature>
<feature type="compositionally biased region" description="Low complexity" evidence="1">
    <location>
        <begin position="793"/>
        <end position="806"/>
    </location>
</feature>
<dbReference type="Pfam" id="PF07145">
    <property type="entry name" value="PAM2"/>
    <property type="match status" value="1"/>
</dbReference>
<feature type="compositionally biased region" description="Low complexity" evidence="1">
    <location>
        <begin position="715"/>
        <end position="726"/>
    </location>
</feature>
<organism evidence="3 4">
    <name type="scientific">Popillia japonica</name>
    <name type="common">Japanese beetle</name>
    <dbReference type="NCBI Taxonomy" id="7064"/>
    <lineage>
        <taxon>Eukaryota</taxon>
        <taxon>Metazoa</taxon>
        <taxon>Ecdysozoa</taxon>
        <taxon>Arthropoda</taxon>
        <taxon>Hexapoda</taxon>
        <taxon>Insecta</taxon>
        <taxon>Pterygota</taxon>
        <taxon>Neoptera</taxon>
        <taxon>Endopterygota</taxon>
        <taxon>Coleoptera</taxon>
        <taxon>Polyphaga</taxon>
        <taxon>Scarabaeiformia</taxon>
        <taxon>Scarabaeidae</taxon>
        <taxon>Rutelinae</taxon>
        <taxon>Popillia</taxon>
    </lineage>
</organism>
<feature type="region of interest" description="Disordered" evidence="1">
    <location>
        <begin position="176"/>
        <end position="203"/>
    </location>
</feature>
<feature type="compositionally biased region" description="Pro residues" evidence="1">
    <location>
        <begin position="754"/>
        <end position="768"/>
    </location>
</feature>
<keyword evidence="2" id="KW-0732">Signal</keyword>
<feature type="compositionally biased region" description="Polar residues" evidence="1">
    <location>
        <begin position="428"/>
        <end position="438"/>
    </location>
</feature>
<feature type="chain" id="PRO_5043799894" evidence="2">
    <location>
        <begin position="27"/>
        <end position="1109"/>
    </location>
</feature>
<gene>
    <name evidence="3" type="ORF">QE152_g9646</name>
</gene>
<dbReference type="InterPro" id="IPR009818">
    <property type="entry name" value="PAM2_motif"/>
</dbReference>
<evidence type="ECO:0000313" key="3">
    <source>
        <dbReference type="EMBL" id="KAK9738731.1"/>
    </source>
</evidence>
<feature type="signal peptide" evidence="2">
    <location>
        <begin position="1"/>
        <end position="26"/>
    </location>
</feature>
<evidence type="ECO:0000256" key="1">
    <source>
        <dbReference type="SAM" id="MobiDB-lite"/>
    </source>
</evidence>